<evidence type="ECO:0000256" key="1">
    <source>
        <dbReference type="SAM" id="MobiDB-lite"/>
    </source>
</evidence>
<feature type="region of interest" description="Disordered" evidence="1">
    <location>
        <begin position="75"/>
        <end position="95"/>
    </location>
</feature>
<protein>
    <submittedName>
        <fullName evidence="2">Uncharacterized protein</fullName>
    </submittedName>
</protein>
<sequence>MEYRHAEVRNEDHNLARLLRSAQKEAEVCAGYGLEAEAAGDERLAGFFQEVQAMHEKVAEKAETMLVKEARANLKVVPNGKDPDPGDVSPGRDLP</sequence>
<evidence type="ECO:0000313" key="2">
    <source>
        <dbReference type="EMBL" id="CAA9422798.1"/>
    </source>
</evidence>
<organism evidence="2">
    <name type="scientific">uncultured Rubrobacteraceae bacterium</name>
    <dbReference type="NCBI Taxonomy" id="349277"/>
    <lineage>
        <taxon>Bacteria</taxon>
        <taxon>Bacillati</taxon>
        <taxon>Actinomycetota</taxon>
        <taxon>Rubrobacteria</taxon>
        <taxon>Rubrobacterales</taxon>
        <taxon>Rubrobacteraceae</taxon>
        <taxon>environmental samples</taxon>
    </lineage>
</organism>
<dbReference type="AlphaFoldDB" id="A0A6J4PUS5"/>
<name>A0A6J4PUS5_9ACTN</name>
<gene>
    <name evidence="2" type="ORF">AVDCRST_MAG37-55</name>
</gene>
<accession>A0A6J4PUS5</accession>
<dbReference type="EMBL" id="CADCVD010000004">
    <property type="protein sequence ID" value="CAA9422798.1"/>
    <property type="molecule type" value="Genomic_DNA"/>
</dbReference>
<proteinExistence type="predicted"/>
<reference evidence="2" key="1">
    <citation type="submission" date="2020-02" db="EMBL/GenBank/DDBJ databases">
        <authorList>
            <person name="Meier V. D."/>
        </authorList>
    </citation>
    <scope>NUCLEOTIDE SEQUENCE</scope>
    <source>
        <strain evidence="2">AVDCRST_MAG37</strain>
    </source>
</reference>